<evidence type="ECO:0000256" key="2">
    <source>
        <dbReference type="ARBA" id="ARBA00022490"/>
    </source>
</evidence>
<sequence>MIPSFQNPRILLLELLELSLSSIPQSPLLFPPVSELQTPLESLELRYSSLDPAELDFLSRSFHAPALKRLDLSGHNISRGFLEPLQLLLEKASASLLYLDLSECHIDDSHLSVLLPTLLRCSRLRILRLCYNPLSMAPLKDLLQKILELPNLHQIFYPILKECGGLEPSDFRINFVPDEERLAAAKAEFSQILVNSGRTDLIWTHDRKDHKAMDYFSL</sequence>
<dbReference type="AlphaFoldDB" id="A0A8C3U2Q1"/>
<evidence type="ECO:0000313" key="6">
    <source>
        <dbReference type="Proteomes" id="UP000694563"/>
    </source>
</evidence>
<dbReference type="Proteomes" id="UP000694563">
    <property type="component" value="Chromosome 1"/>
</dbReference>
<dbReference type="Gene3D" id="3.80.10.10">
    <property type="entry name" value="Ribonuclease Inhibitor"/>
    <property type="match status" value="1"/>
</dbReference>
<evidence type="ECO:0000256" key="1">
    <source>
        <dbReference type="ARBA" id="ARBA00004496"/>
    </source>
</evidence>
<dbReference type="InterPro" id="IPR032675">
    <property type="entry name" value="LRR_dom_sf"/>
</dbReference>
<reference evidence="5" key="3">
    <citation type="submission" date="2025-09" db="UniProtKB">
        <authorList>
            <consortium name="Ensembl"/>
        </authorList>
    </citation>
    <scope>IDENTIFICATION</scope>
</reference>
<accession>A0A8C3U2Q1</accession>
<dbReference type="PANTHER" id="PTHR14224">
    <property type="entry name" value="SIMILAR TO PREFERENTIALLY EXPRESSED ANTIGEN IN MELANOMA-LIKE 3"/>
    <property type="match status" value="1"/>
</dbReference>
<reference evidence="5" key="2">
    <citation type="submission" date="2025-08" db="UniProtKB">
        <authorList>
            <consortium name="Ensembl"/>
        </authorList>
    </citation>
    <scope>IDENTIFICATION</scope>
</reference>
<keyword evidence="2" id="KW-0963">Cytoplasm</keyword>
<dbReference type="SUPFAM" id="SSF52047">
    <property type="entry name" value="RNI-like"/>
    <property type="match status" value="1"/>
</dbReference>
<proteinExistence type="predicted"/>
<keyword evidence="4" id="KW-0677">Repeat</keyword>
<dbReference type="Ensembl" id="ENSCUST00005007536.1">
    <property type="protein sequence ID" value="ENSCUSP00005007260.1"/>
    <property type="gene ID" value="ENSCUSG00005004525.1"/>
</dbReference>
<evidence type="ECO:0000256" key="4">
    <source>
        <dbReference type="ARBA" id="ARBA00022737"/>
    </source>
</evidence>
<comment type="subcellular location">
    <subcellularLocation>
        <location evidence="1">Cytoplasm</location>
    </subcellularLocation>
</comment>
<dbReference type="GO" id="GO:0005737">
    <property type="term" value="C:cytoplasm"/>
    <property type="evidence" value="ECO:0007669"/>
    <property type="project" value="UniProtKB-SubCell"/>
</dbReference>
<protein>
    <submittedName>
        <fullName evidence="5">Uncharacterized protein</fullName>
    </submittedName>
</protein>
<evidence type="ECO:0000256" key="3">
    <source>
        <dbReference type="ARBA" id="ARBA00022614"/>
    </source>
</evidence>
<dbReference type="InterPro" id="IPR050694">
    <property type="entry name" value="LRRC14/PRAME"/>
</dbReference>
<keyword evidence="3" id="KW-0433">Leucine-rich repeat</keyword>
<dbReference type="PANTHER" id="PTHR14224:SF9">
    <property type="entry name" value="LEUCINE-RICH REPEAT-CONTAINING PROTEIN 14"/>
    <property type="match status" value="1"/>
</dbReference>
<organism evidence="5 6">
    <name type="scientific">Catharus ustulatus</name>
    <name type="common">Russet-backed thrush</name>
    <name type="synonym">Hylocichla ustulatus</name>
    <dbReference type="NCBI Taxonomy" id="91951"/>
    <lineage>
        <taxon>Eukaryota</taxon>
        <taxon>Metazoa</taxon>
        <taxon>Chordata</taxon>
        <taxon>Craniata</taxon>
        <taxon>Vertebrata</taxon>
        <taxon>Euteleostomi</taxon>
        <taxon>Archelosauria</taxon>
        <taxon>Archosauria</taxon>
        <taxon>Dinosauria</taxon>
        <taxon>Saurischia</taxon>
        <taxon>Theropoda</taxon>
        <taxon>Coelurosauria</taxon>
        <taxon>Aves</taxon>
        <taxon>Neognathae</taxon>
        <taxon>Neoaves</taxon>
        <taxon>Telluraves</taxon>
        <taxon>Australaves</taxon>
        <taxon>Passeriformes</taxon>
        <taxon>Turdidae</taxon>
        <taxon>Catharus</taxon>
    </lineage>
</organism>
<evidence type="ECO:0000313" key="5">
    <source>
        <dbReference type="Ensembl" id="ENSCUSP00005007260.1"/>
    </source>
</evidence>
<reference evidence="5" key="1">
    <citation type="submission" date="2020-10" db="EMBL/GenBank/DDBJ databases">
        <title>Catharus ustulatus (Swainson's thrush) genome, bCatUst1, primary haplotype v2.</title>
        <authorList>
            <person name="Delmore K."/>
            <person name="Vafadar M."/>
            <person name="Formenti G."/>
            <person name="Chow W."/>
            <person name="Pelan S."/>
            <person name="Howe K."/>
            <person name="Rhie A."/>
            <person name="Mountcastle J."/>
            <person name="Haase B."/>
            <person name="Fedrigo O."/>
            <person name="Jarvis E.D."/>
        </authorList>
    </citation>
    <scope>NUCLEOTIDE SEQUENCE [LARGE SCALE GENOMIC DNA]</scope>
</reference>
<name>A0A8C3U2Q1_CATUS</name>
<keyword evidence="6" id="KW-1185">Reference proteome</keyword>